<dbReference type="Gene3D" id="2.80.10.50">
    <property type="match status" value="1"/>
</dbReference>
<dbReference type="InterPro" id="IPR027005">
    <property type="entry name" value="PMT-like"/>
</dbReference>
<feature type="domain" description="MIR" evidence="3">
    <location>
        <begin position="69"/>
        <end position="126"/>
    </location>
</feature>
<gene>
    <name evidence="4" type="primary">PMT4</name>
    <name evidence="4" type="ORF">IWW36_004999</name>
</gene>
<comment type="catalytic activity">
    <reaction evidence="2">
        <text>a di-trans,poly-cis-dolichyl beta-D-mannosyl phosphate + L-seryl-[protein] = 3-O-(alpha-D-mannosyl)-L-seryl-[protein] + a di-trans,poly-cis-dolichyl phosphate + H(+)</text>
        <dbReference type="Rhea" id="RHEA:17377"/>
        <dbReference type="Rhea" id="RHEA-COMP:9863"/>
        <dbReference type="Rhea" id="RHEA-COMP:13546"/>
        <dbReference type="Rhea" id="RHEA-COMP:19498"/>
        <dbReference type="Rhea" id="RHEA-COMP:19501"/>
        <dbReference type="ChEBI" id="CHEBI:15378"/>
        <dbReference type="ChEBI" id="CHEBI:29999"/>
        <dbReference type="ChEBI" id="CHEBI:57683"/>
        <dbReference type="ChEBI" id="CHEBI:58211"/>
        <dbReference type="ChEBI" id="CHEBI:137321"/>
        <dbReference type="EC" id="2.4.1.109"/>
    </reaction>
</comment>
<comment type="catalytic activity">
    <reaction evidence="2">
        <text>a di-trans,poly-cis-dolichyl beta-D-mannosyl phosphate + L-threonyl-[protein] = 3-O-(alpha-D-mannosyl)-L-threonyl-[protein] + a di-trans,poly-cis-dolichyl phosphate + H(+)</text>
        <dbReference type="Rhea" id="RHEA:53396"/>
        <dbReference type="Rhea" id="RHEA-COMP:11060"/>
        <dbReference type="Rhea" id="RHEA-COMP:13547"/>
        <dbReference type="Rhea" id="RHEA-COMP:19498"/>
        <dbReference type="Rhea" id="RHEA-COMP:19501"/>
        <dbReference type="ChEBI" id="CHEBI:15378"/>
        <dbReference type="ChEBI" id="CHEBI:30013"/>
        <dbReference type="ChEBI" id="CHEBI:57683"/>
        <dbReference type="ChEBI" id="CHEBI:58211"/>
        <dbReference type="ChEBI" id="CHEBI:137323"/>
        <dbReference type="EC" id="2.4.1.109"/>
    </reaction>
</comment>
<dbReference type="InterPro" id="IPR036300">
    <property type="entry name" value="MIR_dom_sf"/>
</dbReference>
<feature type="non-terminal residue" evidence="4">
    <location>
        <position position="554"/>
    </location>
</feature>
<dbReference type="SUPFAM" id="SSF82109">
    <property type="entry name" value="MIR domain"/>
    <property type="match status" value="1"/>
</dbReference>
<dbReference type="GO" id="GO:0005789">
    <property type="term" value="C:endoplasmic reticulum membrane"/>
    <property type="evidence" value="ECO:0007669"/>
    <property type="project" value="UniProtKB-SubCell"/>
</dbReference>
<dbReference type="AlphaFoldDB" id="A0A9W8LX33"/>
<comment type="subcellular location">
    <subcellularLocation>
        <location evidence="2">Endoplasmic reticulum membrane</location>
        <topology evidence="2">Multi-pass membrane protein</topology>
    </subcellularLocation>
</comment>
<dbReference type="EC" id="2.4.1.109" evidence="2"/>
<evidence type="ECO:0000259" key="3">
    <source>
        <dbReference type="PROSITE" id="PS50919"/>
    </source>
</evidence>
<comment type="pathway">
    <text evidence="2">Protein modification; protein glycosylation.</text>
</comment>
<dbReference type="OrthoDB" id="292747at2759"/>
<dbReference type="EMBL" id="JANBUW010000948">
    <property type="protein sequence ID" value="KAJ2844911.1"/>
    <property type="molecule type" value="Genomic_DNA"/>
</dbReference>
<dbReference type="Proteomes" id="UP001139887">
    <property type="component" value="Unassembled WGS sequence"/>
</dbReference>
<keyword evidence="2 4" id="KW-0808">Transferase</keyword>
<reference evidence="4" key="1">
    <citation type="submission" date="2022-07" db="EMBL/GenBank/DDBJ databases">
        <title>Phylogenomic reconstructions and comparative analyses of Kickxellomycotina fungi.</title>
        <authorList>
            <person name="Reynolds N.K."/>
            <person name="Stajich J.E."/>
            <person name="Barry K."/>
            <person name="Grigoriev I.V."/>
            <person name="Crous P."/>
            <person name="Smith M.E."/>
        </authorList>
    </citation>
    <scope>NUCLEOTIDE SEQUENCE</scope>
    <source>
        <strain evidence="4">NRRL 1566</strain>
    </source>
</reference>
<keyword evidence="2" id="KW-0256">Endoplasmic reticulum</keyword>
<keyword evidence="2 4" id="KW-0328">Glycosyltransferase</keyword>
<evidence type="ECO:0000256" key="2">
    <source>
        <dbReference type="RuleBase" id="RU367007"/>
    </source>
</evidence>
<name>A0A9W8LX33_9FUNG</name>
<evidence type="ECO:0000256" key="1">
    <source>
        <dbReference type="ARBA" id="ARBA00022737"/>
    </source>
</evidence>
<dbReference type="PANTHER" id="PTHR10050">
    <property type="entry name" value="DOLICHYL-PHOSPHATE-MANNOSE--PROTEIN MANNOSYLTRANSFERASE"/>
    <property type="match status" value="1"/>
</dbReference>
<dbReference type="PROSITE" id="PS50919">
    <property type="entry name" value="MIR"/>
    <property type="match status" value="1"/>
</dbReference>
<dbReference type="InterPro" id="IPR016093">
    <property type="entry name" value="MIR_motif"/>
</dbReference>
<evidence type="ECO:0000313" key="5">
    <source>
        <dbReference type="Proteomes" id="UP001139887"/>
    </source>
</evidence>
<dbReference type="GO" id="GO:0004169">
    <property type="term" value="F:dolichyl-phosphate-mannose-protein mannosyltransferase activity"/>
    <property type="evidence" value="ECO:0007669"/>
    <property type="project" value="UniProtKB-UniRule"/>
</dbReference>
<keyword evidence="1" id="KW-0677">Repeat</keyword>
<proteinExistence type="inferred from homology"/>
<comment type="function">
    <text evidence="2">Transfers mannose from Dol-P-mannose to Ser or Thr residues on proteins.</text>
</comment>
<comment type="caution">
    <text evidence="4">The sequence shown here is derived from an EMBL/GenBank/DDBJ whole genome shotgun (WGS) entry which is preliminary data.</text>
</comment>
<comment type="caution">
    <text evidence="2">Lacks conserved residue(s) required for the propagation of feature annotation.</text>
</comment>
<keyword evidence="2" id="KW-1133">Transmembrane helix</keyword>
<dbReference type="InterPro" id="IPR032421">
    <property type="entry name" value="PMT_4TMC"/>
</dbReference>
<keyword evidence="5" id="KW-1185">Reference proteome</keyword>
<comment type="similarity">
    <text evidence="2">Belongs to the glycosyltransferase 39 family.</text>
</comment>
<keyword evidence="2" id="KW-0812">Transmembrane</keyword>
<keyword evidence="2" id="KW-0472">Membrane</keyword>
<evidence type="ECO:0000313" key="4">
    <source>
        <dbReference type="EMBL" id="KAJ2844911.1"/>
    </source>
</evidence>
<dbReference type="Pfam" id="PF02815">
    <property type="entry name" value="MIR"/>
    <property type="match status" value="1"/>
</dbReference>
<feature type="transmembrane region" description="Helical" evidence="2">
    <location>
        <begin position="267"/>
        <end position="289"/>
    </location>
</feature>
<sequence length="554" mass="63088">VYLDSNVGRYPLRYSDQRVSSQGQQVTGAKKLSDNGYWRIKPVNNVEAYTQFIARRQGGEELSKEEMDKWAVHHTDLVQLEHVATGTNLRTHDVASPMTATNMEFTTLPLNNTANVDDTIWQIKIDGAKSNTTRLQTSASFIRVVSHKHGVAMWTHTKPLPDWGHKHQEINGNKKPNEKSTLWTIPKIRGRTATEEELEEMKKKVVSMGFMAKFIELQGLMIRHNNALTSVHPFQSTPITWPLLLRGISFWTDKESRRQIYLLGNPVGWWTANCALLLYGMLVVALAILERRNAPVVDSIVYRHMLRSTGFLAAAWIWHYAPFFLMGRSLFLHHYLPASIFAYMVTAAVYQFASVIDYPRFALKHWYGRARALVPSPLPGYRLVAWVLLEEEAALWEDLQGLLDHCLRVVAVEVHRQMAEVGVELEDLPLVAVVEELEELRQQVVMVELEALHLLMAVEALEAGLHQRKVVEVLEEEIHQRRVVEVLEVLEVLPQKQAVEVLEEEPHQRRAVEVLGGKQPMNRKATAAPVAKMEQLPPMILQAAVVHPQLSQQS</sequence>
<feature type="transmembrane region" description="Helical" evidence="2">
    <location>
        <begin position="340"/>
        <end position="359"/>
    </location>
</feature>
<protein>
    <recommendedName>
        <fullName evidence="2">Dolichyl-phosphate-mannose--protein mannosyltransferase</fullName>
        <ecNumber evidence="2">2.4.1.109</ecNumber>
    </recommendedName>
</protein>
<organism evidence="4 5">
    <name type="scientific">Coemansia brasiliensis</name>
    <dbReference type="NCBI Taxonomy" id="2650707"/>
    <lineage>
        <taxon>Eukaryota</taxon>
        <taxon>Fungi</taxon>
        <taxon>Fungi incertae sedis</taxon>
        <taxon>Zoopagomycota</taxon>
        <taxon>Kickxellomycotina</taxon>
        <taxon>Kickxellomycetes</taxon>
        <taxon>Kickxellales</taxon>
        <taxon>Kickxellaceae</taxon>
        <taxon>Coemansia</taxon>
    </lineage>
</organism>
<dbReference type="Pfam" id="PF16192">
    <property type="entry name" value="PMT_4TMC"/>
    <property type="match status" value="1"/>
</dbReference>
<dbReference type="PANTHER" id="PTHR10050:SF51">
    <property type="entry name" value="PROTEIN O-MANNOSYL-TRANSFERASE 1"/>
    <property type="match status" value="1"/>
</dbReference>
<accession>A0A9W8LX33</accession>
<dbReference type="SMART" id="SM00472">
    <property type="entry name" value="MIR"/>
    <property type="match status" value="2"/>
</dbReference>